<keyword evidence="3 4" id="KW-0413">Isomerase</keyword>
<proteinExistence type="inferred from homology"/>
<evidence type="ECO:0000256" key="1">
    <source>
        <dbReference type="ARBA" id="ARBA00000971"/>
    </source>
</evidence>
<dbReference type="GO" id="GO:0006457">
    <property type="term" value="P:protein folding"/>
    <property type="evidence" value="ECO:0007669"/>
    <property type="project" value="InterPro"/>
</dbReference>
<protein>
    <recommendedName>
        <fullName evidence="4">Peptidyl-prolyl cis-trans isomerase</fullName>
        <shortName evidence="4">PPIase</shortName>
        <ecNumber evidence="4">5.2.1.8</ecNumber>
    </recommendedName>
</protein>
<sequence length="176" mass="19744">MMSSNNNSNSDPVVFLDILQGNEPLGRVKIELFKELPRTTENFRQFCTGEYREAGRPTGYKGSKFHRVIPHFMIQGGDFVKFNGTGTKTIYGTDLFDDESFKFDHHKYSVSMANSGPNSNGCQFFICCKRLEHLDGKHVVFGKVVEGFEIVDRIEASGTAKGTPRDEIVISNCGEM</sequence>
<evidence type="ECO:0000256" key="3">
    <source>
        <dbReference type="ARBA" id="ARBA00023235"/>
    </source>
</evidence>
<gene>
    <name evidence="6" type="ORF">CANTEDRAFT_130573</name>
</gene>
<dbReference type="InterPro" id="IPR020892">
    <property type="entry name" value="Cyclophilin-type_PPIase_CS"/>
</dbReference>
<comment type="similarity">
    <text evidence="4">Belongs to the cyclophilin-type PPIase family.</text>
</comment>
<dbReference type="PANTHER" id="PTHR11071">
    <property type="entry name" value="PEPTIDYL-PROLYL CIS-TRANS ISOMERASE"/>
    <property type="match status" value="1"/>
</dbReference>
<evidence type="ECO:0000313" key="7">
    <source>
        <dbReference type="Proteomes" id="UP000000707"/>
    </source>
</evidence>
<dbReference type="InterPro" id="IPR029000">
    <property type="entry name" value="Cyclophilin-like_dom_sf"/>
</dbReference>
<name>G3B6T9_CANTC</name>
<dbReference type="Proteomes" id="UP000000707">
    <property type="component" value="Unassembled WGS sequence"/>
</dbReference>
<dbReference type="GO" id="GO:0016018">
    <property type="term" value="F:cyclosporin A binding"/>
    <property type="evidence" value="ECO:0007669"/>
    <property type="project" value="TreeGrafter"/>
</dbReference>
<organism evidence="7">
    <name type="scientific">Candida tenuis (strain ATCC 10573 / BCRC 21748 / CBS 615 / JCM 9827 / NBRC 10315 / NRRL Y-1498 / VKM Y-70)</name>
    <name type="common">Yeast</name>
    <name type="synonym">Yamadazyma tenuis</name>
    <dbReference type="NCBI Taxonomy" id="590646"/>
    <lineage>
        <taxon>Eukaryota</taxon>
        <taxon>Fungi</taxon>
        <taxon>Dikarya</taxon>
        <taxon>Ascomycota</taxon>
        <taxon>Saccharomycotina</taxon>
        <taxon>Pichiomycetes</taxon>
        <taxon>Debaryomycetaceae</taxon>
        <taxon>Yamadazyma</taxon>
    </lineage>
</organism>
<dbReference type="PRINTS" id="PR00153">
    <property type="entry name" value="CSAPPISMRASE"/>
</dbReference>
<comment type="function">
    <text evidence="4">PPIases accelerate the folding of proteins. It catalyzes the cis-trans isomerization of proline imidic peptide bonds in oligopeptides.</text>
</comment>
<dbReference type="EMBL" id="GL996524">
    <property type="protein sequence ID" value="EGV63017.1"/>
    <property type="molecule type" value="Genomic_DNA"/>
</dbReference>
<dbReference type="GO" id="GO:0003755">
    <property type="term" value="F:peptidyl-prolyl cis-trans isomerase activity"/>
    <property type="evidence" value="ECO:0007669"/>
    <property type="project" value="UniProtKB-UniRule"/>
</dbReference>
<accession>G3B6T9</accession>
<dbReference type="PROSITE" id="PS00170">
    <property type="entry name" value="CSA_PPIASE_1"/>
    <property type="match status" value="1"/>
</dbReference>
<dbReference type="OrthoDB" id="193499at2759"/>
<dbReference type="GO" id="GO:0005737">
    <property type="term" value="C:cytoplasm"/>
    <property type="evidence" value="ECO:0007669"/>
    <property type="project" value="TreeGrafter"/>
</dbReference>
<reference evidence="6 7" key="1">
    <citation type="journal article" date="2011" name="Proc. Natl. Acad. Sci. U.S.A.">
        <title>Comparative genomics of xylose-fermenting fungi for enhanced biofuel production.</title>
        <authorList>
            <person name="Wohlbach D.J."/>
            <person name="Kuo A."/>
            <person name="Sato T.K."/>
            <person name="Potts K.M."/>
            <person name="Salamov A.A."/>
            <person name="LaButti K.M."/>
            <person name="Sun H."/>
            <person name="Clum A."/>
            <person name="Pangilinan J.L."/>
            <person name="Lindquist E.A."/>
            <person name="Lucas S."/>
            <person name="Lapidus A."/>
            <person name="Jin M."/>
            <person name="Gunawan C."/>
            <person name="Balan V."/>
            <person name="Dale B.E."/>
            <person name="Jeffries T.W."/>
            <person name="Zinkel R."/>
            <person name="Barry K.W."/>
            <person name="Grigoriev I.V."/>
            <person name="Gasch A.P."/>
        </authorList>
    </citation>
    <scope>NUCLEOTIDE SEQUENCE [LARGE SCALE GENOMIC DNA]</scope>
    <source>
        <strain evidence="7">ATCC 10573 / BCRC 21748 / CBS 615 / JCM 9827 / NBRC 10315 / NRRL Y-1498 / VKM Y-70</strain>
    </source>
</reference>
<comment type="catalytic activity">
    <reaction evidence="1 4">
        <text>[protein]-peptidylproline (omega=180) = [protein]-peptidylproline (omega=0)</text>
        <dbReference type="Rhea" id="RHEA:16237"/>
        <dbReference type="Rhea" id="RHEA-COMP:10747"/>
        <dbReference type="Rhea" id="RHEA-COMP:10748"/>
        <dbReference type="ChEBI" id="CHEBI:83833"/>
        <dbReference type="ChEBI" id="CHEBI:83834"/>
        <dbReference type="EC" id="5.2.1.8"/>
    </reaction>
</comment>
<keyword evidence="7" id="KW-1185">Reference proteome</keyword>
<evidence type="ECO:0000256" key="4">
    <source>
        <dbReference type="RuleBase" id="RU363019"/>
    </source>
</evidence>
<dbReference type="InterPro" id="IPR024936">
    <property type="entry name" value="Cyclophilin-type_PPIase"/>
</dbReference>
<dbReference type="InterPro" id="IPR002130">
    <property type="entry name" value="Cyclophilin-type_PPIase_dom"/>
</dbReference>
<dbReference type="SUPFAM" id="SSF50891">
    <property type="entry name" value="Cyclophilin-like"/>
    <property type="match status" value="1"/>
</dbReference>
<evidence type="ECO:0000259" key="5">
    <source>
        <dbReference type="PROSITE" id="PS50072"/>
    </source>
</evidence>
<dbReference type="STRING" id="590646.G3B6T9"/>
<keyword evidence="2 4" id="KW-0697">Rotamase</keyword>
<dbReference type="AlphaFoldDB" id="G3B6T9"/>
<feature type="domain" description="PPIase cyclophilin-type" evidence="5">
    <location>
        <begin position="15"/>
        <end position="175"/>
    </location>
</feature>
<dbReference type="EC" id="5.2.1.8" evidence="4"/>
<evidence type="ECO:0000313" key="6">
    <source>
        <dbReference type="EMBL" id="EGV63017.1"/>
    </source>
</evidence>
<evidence type="ECO:0000256" key="2">
    <source>
        <dbReference type="ARBA" id="ARBA00023110"/>
    </source>
</evidence>
<dbReference type="Pfam" id="PF00160">
    <property type="entry name" value="Pro_isomerase"/>
    <property type="match status" value="1"/>
</dbReference>
<dbReference type="PROSITE" id="PS50072">
    <property type="entry name" value="CSA_PPIASE_2"/>
    <property type="match status" value="1"/>
</dbReference>
<dbReference type="FunFam" id="2.40.100.10:FF:000025">
    <property type="entry name" value="Peptidyl-prolyl cis-trans isomerase CYP19-2"/>
    <property type="match status" value="1"/>
</dbReference>
<dbReference type="PANTHER" id="PTHR11071:SF561">
    <property type="entry name" value="PEPTIDYL-PROLYL CIS-TRANS ISOMERASE D-RELATED"/>
    <property type="match status" value="1"/>
</dbReference>
<dbReference type="PIRSF" id="PIRSF001467">
    <property type="entry name" value="Peptidylpro_ismrse"/>
    <property type="match status" value="1"/>
</dbReference>
<dbReference type="eggNOG" id="KOG0879">
    <property type="taxonomic scope" value="Eukaryota"/>
</dbReference>
<dbReference type="Gene3D" id="2.40.100.10">
    <property type="entry name" value="Cyclophilin-like"/>
    <property type="match status" value="1"/>
</dbReference>